<evidence type="ECO:0000259" key="3">
    <source>
        <dbReference type="Pfam" id="PF14214"/>
    </source>
</evidence>
<keyword evidence="1" id="KW-0067">ATP-binding</keyword>
<comment type="catalytic activity">
    <reaction evidence="1">
        <text>ATP + H2O = ADP + phosphate + H(+)</text>
        <dbReference type="Rhea" id="RHEA:13065"/>
        <dbReference type="ChEBI" id="CHEBI:15377"/>
        <dbReference type="ChEBI" id="CHEBI:15378"/>
        <dbReference type="ChEBI" id="CHEBI:30616"/>
        <dbReference type="ChEBI" id="CHEBI:43474"/>
        <dbReference type="ChEBI" id="CHEBI:456216"/>
        <dbReference type="EC" id="5.6.2.3"/>
    </reaction>
</comment>
<dbReference type="InterPro" id="IPR025476">
    <property type="entry name" value="Helitron_helicase-like"/>
</dbReference>
<dbReference type="GO" id="GO:0043139">
    <property type="term" value="F:5'-3' DNA helicase activity"/>
    <property type="evidence" value="ECO:0007669"/>
    <property type="project" value="UniProtKB-EC"/>
</dbReference>
<dbReference type="Pfam" id="PF14214">
    <property type="entry name" value="Helitron_like_N"/>
    <property type="match status" value="1"/>
</dbReference>
<proteinExistence type="inferred from homology"/>
<dbReference type="Gene3D" id="3.40.50.300">
    <property type="entry name" value="P-loop containing nucleotide triphosphate hydrolases"/>
    <property type="match status" value="1"/>
</dbReference>
<keyword evidence="1" id="KW-0378">Hydrolase</keyword>
<dbReference type="GO" id="GO:0006310">
    <property type="term" value="P:DNA recombination"/>
    <property type="evidence" value="ECO:0007669"/>
    <property type="project" value="UniProtKB-KW"/>
</dbReference>
<evidence type="ECO:0000259" key="2">
    <source>
        <dbReference type="Pfam" id="PF05970"/>
    </source>
</evidence>
<dbReference type="WBParaSite" id="ACRNAN_scaffold2318.g9948.t1">
    <property type="protein sequence ID" value="ACRNAN_scaffold2318.g9948.t1"/>
    <property type="gene ID" value="ACRNAN_scaffold2318.g9948"/>
</dbReference>
<reference evidence="5" key="1">
    <citation type="submission" date="2022-11" db="UniProtKB">
        <authorList>
            <consortium name="WormBaseParasite"/>
        </authorList>
    </citation>
    <scope>IDENTIFICATION</scope>
</reference>
<organism evidence="4 5">
    <name type="scientific">Acrobeloides nanus</name>
    <dbReference type="NCBI Taxonomy" id="290746"/>
    <lineage>
        <taxon>Eukaryota</taxon>
        <taxon>Metazoa</taxon>
        <taxon>Ecdysozoa</taxon>
        <taxon>Nematoda</taxon>
        <taxon>Chromadorea</taxon>
        <taxon>Rhabditida</taxon>
        <taxon>Tylenchina</taxon>
        <taxon>Cephalobomorpha</taxon>
        <taxon>Cephaloboidea</taxon>
        <taxon>Cephalobidae</taxon>
        <taxon>Acrobeloides</taxon>
    </lineage>
</organism>
<dbReference type="GO" id="GO:0016787">
    <property type="term" value="F:hydrolase activity"/>
    <property type="evidence" value="ECO:0007669"/>
    <property type="project" value="UniProtKB-KW"/>
</dbReference>
<dbReference type="GO" id="GO:0006281">
    <property type="term" value="P:DNA repair"/>
    <property type="evidence" value="ECO:0007669"/>
    <property type="project" value="UniProtKB-KW"/>
</dbReference>
<sequence length="992" mass="115353">MMKDVEDEVNRECERLGKQTPKMKLLFDINAKVDKRRYNIPKTNEVAAVIVLGDNDEMPEYVGIAVHQYGKQLSTLNKFNKNTEPMLYPIYFPSGKPGCHVNMKDKNGKKITLSNYYRYYIAIRKCKALKKKEHLIDSECPEALINYEWDINAVYTDFNPLRLGGKLYQQYLVDAYVKVEQDRLDYHRYNQKELKAEKYKILHDYLEQTADEQGRKVGKTFILNSSFKGSPRHCQQGYQDSMALVRKYGKPSLFITFTCNPKWPEIVRNLLPGNTVLDEPDLVCRVFNIKLRELMHDLTKKSIFGKVVAYTYVVEFQKRGLPHAHILLILDHYSQIRDPDDIDKVVCAEIPDKKKFPRLYKTVTEHMIHGPCGILNSNCVCMAEDEKTNEKYCTKDYPKRFREETAFGIDSYAQYRRRDGNTFVKNGNTIDNRWVVPYSPYLSLKYDAHINVEICASVKSVKYMYKYVYKGHDAARMVIQVTGGEELVHDEIKTYVDMRYITSHEAFWRIFELDLDDKSHSITRLQVHLPEMHEVYYTASDNIGERLDKAATQNTTLTAWFELNKGDMVARNYYYYDIPEHYTFKNVNNNMSWNKKGRFDENGNKIADSWKKCLGRMYTIHPKEGERFYLRLLLIHVKGAQSFDDLKTIEGDKKETFEEAAKALGLLDSGEIWEEYFQEVANQDSAHMLRGLFVSLIHHGERMDVKALWQRFKFEMCEDFMYRLNVDQERAENMAKVDIERQLEVVGISLKDYGIDLPIDIPIDDIVLWNKVEELTEGNRMRNTLNRKQKIVVKHVLEKVDELYNGTLDNGCIMMAGQGGSGKTYVIETLCHLFRGCGIKYKTSSWMGIAASMLPDGRTMHKTFGLPFEMDKNASSNAKPNNKIGKELINTKVFIIDEISMVSKYALEIIDRKLRELTGKTSIPFGGKVIIICGDFRQILPIERVAVDKSKGNKIKNVVWKEVLLDAEDFFNVIDEEVDDRVIEMILERLKD</sequence>
<evidence type="ECO:0000313" key="4">
    <source>
        <dbReference type="Proteomes" id="UP000887540"/>
    </source>
</evidence>
<keyword evidence="1" id="KW-0227">DNA damage</keyword>
<dbReference type="AlphaFoldDB" id="A0A914DCA3"/>
<keyword evidence="1" id="KW-0547">Nucleotide-binding</keyword>
<evidence type="ECO:0000313" key="5">
    <source>
        <dbReference type="WBParaSite" id="ACRNAN_scaffold2318.g9948.t1"/>
    </source>
</evidence>
<keyword evidence="4" id="KW-1185">Reference proteome</keyword>
<keyword evidence="1" id="KW-0233">DNA recombination</keyword>
<comment type="similarity">
    <text evidence="1">Belongs to the helicase family.</text>
</comment>
<keyword evidence="1" id="KW-0234">DNA repair</keyword>
<keyword evidence="1" id="KW-0347">Helicase</keyword>
<comment type="cofactor">
    <cofactor evidence="1">
        <name>Mg(2+)</name>
        <dbReference type="ChEBI" id="CHEBI:18420"/>
    </cofactor>
</comment>
<protein>
    <recommendedName>
        <fullName evidence="1">ATP-dependent DNA helicase</fullName>
        <ecNumber evidence="1">5.6.2.3</ecNumber>
    </recommendedName>
</protein>
<dbReference type="Pfam" id="PF05970">
    <property type="entry name" value="PIF1"/>
    <property type="match status" value="1"/>
</dbReference>
<evidence type="ECO:0000256" key="1">
    <source>
        <dbReference type="RuleBase" id="RU363044"/>
    </source>
</evidence>
<feature type="domain" description="DNA helicase Pif1-like DEAD-box helicase" evidence="2">
    <location>
        <begin position="785"/>
        <end position="963"/>
    </location>
</feature>
<dbReference type="GO" id="GO:0000723">
    <property type="term" value="P:telomere maintenance"/>
    <property type="evidence" value="ECO:0007669"/>
    <property type="project" value="InterPro"/>
</dbReference>
<dbReference type="EC" id="5.6.2.3" evidence="1"/>
<dbReference type="InterPro" id="IPR010285">
    <property type="entry name" value="DNA_helicase_pif1-like_DEAD"/>
</dbReference>
<dbReference type="PANTHER" id="PTHR10492:SF57">
    <property type="entry name" value="ATP-DEPENDENT DNA HELICASE"/>
    <property type="match status" value="1"/>
</dbReference>
<dbReference type="GO" id="GO:0005524">
    <property type="term" value="F:ATP binding"/>
    <property type="evidence" value="ECO:0007669"/>
    <property type="project" value="UniProtKB-KW"/>
</dbReference>
<dbReference type="Proteomes" id="UP000887540">
    <property type="component" value="Unplaced"/>
</dbReference>
<dbReference type="SUPFAM" id="SSF52540">
    <property type="entry name" value="P-loop containing nucleoside triphosphate hydrolases"/>
    <property type="match status" value="1"/>
</dbReference>
<name>A0A914DCA3_9BILA</name>
<dbReference type="PANTHER" id="PTHR10492">
    <property type="match status" value="1"/>
</dbReference>
<dbReference type="InterPro" id="IPR027417">
    <property type="entry name" value="P-loop_NTPase"/>
</dbReference>
<feature type="domain" description="Helitron helicase-like" evidence="3">
    <location>
        <begin position="159"/>
        <end position="328"/>
    </location>
</feature>
<accession>A0A914DCA3</accession>